<evidence type="ECO:0000256" key="1">
    <source>
        <dbReference type="ARBA" id="ARBA00004141"/>
    </source>
</evidence>
<gene>
    <name evidence="9" type="ORF">BJY01DRAFT_233063</name>
</gene>
<sequence>MTGYDSSLMGSLNVMHTYQTYFTLTTATTALNTCSSYVGGCLGSLFAGFVADKWGRRCAIWIAAAVTIIGAALQAGAVHIAMFIVARIIIGVGMAVAATATPTFIVETCKESYRSFSLGVYYACWGVGTLLATGVCYASNGWATTWAWRFPSLFQIVPAIFAAMIVCCIPESPRWLISQDRDDEALEVLAIINSQGDKCDPIVLRKFREISSSIRYGREEGRQLTLFQAWTSKANRKRLTIVGTFSIIVMLSGQSIIDFYFGSMLSQAGITSSKVQLEVNIILNSWNLVLGCAAAWFVDVLPRKLLCSLSLGFFAIFMYLLGGLTARYGDDSGNRAGIYGTIASLFLCSGAYRLGITPLTMLYPAEILSYQLRATGMGLYTFTTKASGLVSTVVSPFALDAIGWKTYIIFSSADMVMVILVLIFWVESRGLSLEEIDKKFQPSLCDLEGRSVEERPEKHSEKEKDAARIAVS</sequence>
<comment type="caution">
    <text evidence="9">The sequence shown here is derived from an EMBL/GenBank/DDBJ whole genome shotgun (WGS) entry which is preliminary data.</text>
</comment>
<feature type="transmembrane region" description="Helical" evidence="7">
    <location>
        <begin position="84"/>
        <end position="106"/>
    </location>
</feature>
<dbReference type="PROSITE" id="PS50850">
    <property type="entry name" value="MFS"/>
    <property type="match status" value="1"/>
</dbReference>
<dbReference type="Pfam" id="PF00083">
    <property type="entry name" value="Sugar_tr"/>
    <property type="match status" value="1"/>
</dbReference>
<proteinExistence type="inferred from homology"/>
<feature type="transmembrane region" description="Helical" evidence="7">
    <location>
        <begin position="305"/>
        <end position="324"/>
    </location>
</feature>
<dbReference type="Gene3D" id="1.20.1250.20">
    <property type="entry name" value="MFS general substrate transporter like domains"/>
    <property type="match status" value="1"/>
</dbReference>
<evidence type="ECO:0000256" key="4">
    <source>
        <dbReference type="ARBA" id="ARBA00022989"/>
    </source>
</evidence>
<evidence type="ECO:0000256" key="3">
    <source>
        <dbReference type="ARBA" id="ARBA00022692"/>
    </source>
</evidence>
<feature type="transmembrane region" description="Helical" evidence="7">
    <location>
        <begin position="281"/>
        <end position="298"/>
    </location>
</feature>
<dbReference type="InterPro" id="IPR005828">
    <property type="entry name" value="MFS_sugar_transport-like"/>
</dbReference>
<comment type="subcellular location">
    <subcellularLocation>
        <location evidence="1">Membrane</location>
        <topology evidence="1">Multi-pass membrane protein</topology>
    </subcellularLocation>
</comment>
<comment type="similarity">
    <text evidence="2">Belongs to the major facilitator superfamily. Sugar transporter (TC 2.A.1.1) family.</text>
</comment>
<feature type="transmembrane region" description="Helical" evidence="7">
    <location>
        <begin position="336"/>
        <end position="356"/>
    </location>
</feature>
<feature type="region of interest" description="Disordered" evidence="6">
    <location>
        <begin position="451"/>
        <end position="472"/>
    </location>
</feature>
<dbReference type="PANTHER" id="PTHR48022:SF31">
    <property type="entry name" value="HEXOSE TRANSPORTER"/>
    <property type="match status" value="1"/>
</dbReference>
<dbReference type="InterPro" id="IPR036259">
    <property type="entry name" value="MFS_trans_sf"/>
</dbReference>
<name>A0ABR4KFE4_9EURO</name>
<accession>A0ABR4KFE4</accession>
<dbReference type="SUPFAM" id="SSF103473">
    <property type="entry name" value="MFS general substrate transporter"/>
    <property type="match status" value="1"/>
</dbReference>
<evidence type="ECO:0000256" key="5">
    <source>
        <dbReference type="ARBA" id="ARBA00023136"/>
    </source>
</evidence>
<keyword evidence="5 7" id="KW-0472">Membrane</keyword>
<evidence type="ECO:0000313" key="9">
    <source>
        <dbReference type="EMBL" id="KAL2850999.1"/>
    </source>
</evidence>
<protein>
    <submittedName>
        <fullName evidence="9">General substrate transporter</fullName>
    </submittedName>
</protein>
<organism evidence="9 10">
    <name type="scientific">Aspergillus pseudoustus</name>
    <dbReference type="NCBI Taxonomy" id="1810923"/>
    <lineage>
        <taxon>Eukaryota</taxon>
        <taxon>Fungi</taxon>
        <taxon>Dikarya</taxon>
        <taxon>Ascomycota</taxon>
        <taxon>Pezizomycotina</taxon>
        <taxon>Eurotiomycetes</taxon>
        <taxon>Eurotiomycetidae</taxon>
        <taxon>Eurotiales</taxon>
        <taxon>Aspergillaceae</taxon>
        <taxon>Aspergillus</taxon>
        <taxon>Aspergillus subgen. Nidulantes</taxon>
    </lineage>
</organism>
<feature type="transmembrane region" description="Helical" evidence="7">
    <location>
        <begin position="118"/>
        <end position="140"/>
    </location>
</feature>
<feature type="transmembrane region" description="Helical" evidence="7">
    <location>
        <begin position="146"/>
        <end position="169"/>
    </location>
</feature>
<feature type="domain" description="Major facilitator superfamily (MFS) profile" evidence="8">
    <location>
        <begin position="1"/>
        <end position="429"/>
    </location>
</feature>
<feature type="transmembrane region" description="Helical" evidence="7">
    <location>
        <begin position="377"/>
        <end position="398"/>
    </location>
</feature>
<evidence type="ECO:0000256" key="7">
    <source>
        <dbReference type="SAM" id="Phobius"/>
    </source>
</evidence>
<dbReference type="Proteomes" id="UP001610446">
    <property type="component" value="Unassembled WGS sequence"/>
</dbReference>
<feature type="transmembrane region" description="Helical" evidence="7">
    <location>
        <begin position="404"/>
        <end position="426"/>
    </location>
</feature>
<keyword evidence="10" id="KW-1185">Reference proteome</keyword>
<dbReference type="InterPro" id="IPR020846">
    <property type="entry name" value="MFS_dom"/>
</dbReference>
<dbReference type="InterPro" id="IPR050360">
    <property type="entry name" value="MFS_Sugar_Transporters"/>
</dbReference>
<feature type="transmembrane region" description="Helical" evidence="7">
    <location>
        <begin position="239"/>
        <end position="261"/>
    </location>
</feature>
<keyword evidence="3 7" id="KW-0812">Transmembrane</keyword>
<dbReference type="PANTHER" id="PTHR48022">
    <property type="entry name" value="PLASTIDIC GLUCOSE TRANSPORTER 4"/>
    <property type="match status" value="1"/>
</dbReference>
<evidence type="ECO:0000256" key="6">
    <source>
        <dbReference type="SAM" id="MobiDB-lite"/>
    </source>
</evidence>
<evidence type="ECO:0000256" key="2">
    <source>
        <dbReference type="ARBA" id="ARBA00010992"/>
    </source>
</evidence>
<evidence type="ECO:0000259" key="8">
    <source>
        <dbReference type="PROSITE" id="PS50850"/>
    </source>
</evidence>
<dbReference type="InterPro" id="IPR005829">
    <property type="entry name" value="Sugar_transporter_CS"/>
</dbReference>
<dbReference type="PROSITE" id="PS00216">
    <property type="entry name" value="SUGAR_TRANSPORT_1"/>
    <property type="match status" value="1"/>
</dbReference>
<feature type="transmembrane region" description="Helical" evidence="7">
    <location>
        <begin position="20"/>
        <end position="46"/>
    </location>
</feature>
<feature type="transmembrane region" description="Helical" evidence="7">
    <location>
        <begin position="58"/>
        <end position="78"/>
    </location>
</feature>
<dbReference type="EMBL" id="JBFXLU010000033">
    <property type="protein sequence ID" value="KAL2850999.1"/>
    <property type="molecule type" value="Genomic_DNA"/>
</dbReference>
<reference evidence="9 10" key="1">
    <citation type="submission" date="2024-07" db="EMBL/GenBank/DDBJ databases">
        <title>Section-level genome sequencing and comparative genomics of Aspergillus sections Usti and Cavernicolus.</title>
        <authorList>
            <consortium name="Lawrence Berkeley National Laboratory"/>
            <person name="Nybo J.L."/>
            <person name="Vesth T.C."/>
            <person name="Theobald S."/>
            <person name="Frisvad J.C."/>
            <person name="Larsen T.O."/>
            <person name="Kjaerboelling I."/>
            <person name="Rothschild-Mancinelli K."/>
            <person name="Lyhne E.K."/>
            <person name="Kogle M.E."/>
            <person name="Barry K."/>
            <person name="Clum A."/>
            <person name="Na H."/>
            <person name="Ledsgaard L."/>
            <person name="Lin J."/>
            <person name="Lipzen A."/>
            <person name="Kuo A."/>
            <person name="Riley R."/>
            <person name="Mondo S."/>
            <person name="Labutti K."/>
            <person name="Haridas S."/>
            <person name="Pangalinan J."/>
            <person name="Salamov A.A."/>
            <person name="Simmons B.A."/>
            <person name="Magnuson J.K."/>
            <person name="Chen J."/>
            <person name="Drula E."/>
            <person name="Henrissat B."/>
            <person name="Wiebenga A."/>
            <person name="Lubbers R.J."/>
            <person name="Gomes A.C."/>
            <person name="Makela M.R."/>
            <person name="Stajich J."/>
            <person name="Grigoriev I.V."/>
            <person name="Mortensen U.H."/>
            <person name="De Vries R.P."/>
            <person name="Baker S.E."/>
            <person name="Andersen M.R."/>
        </authorList>
    </citation>
    <scope>NUCLEOTIDE SEQUENCE [LARGE SCALE GENOMIC DNA]</scope>
    <source>
        <strain evidence="9 10">CBS 123904</strain>
    </source>
</reference>
<evidence type="ECO:0000313" key="10">
    <source>
        <dbReference type="Proteomes" id="UP001610446"/>
    </source>
</evidence>
<keyword evidence="4 7" id="KW-1133">Transmembrane helix</keyword>